<reference evidence="8 9" key="1">
    <citation type="journal article" date="2021" name="Commun. Biol.">
        <title>The genome of Shorea leprosula (Dipterocarpaceae) highlights the ecological relevance of drought in aseasonal tropical rainforests.</title>
        <authorList>
            <person name="Ng K.K.S."/>
            <person name="Kobayashi M.J."/>
            <person name="Fawcett J.A."/>
            <person name="Hatakeyama M."/>
            <person name="Paape T."/>
            <person name="Ng C.H."/>
            <person name="Ang C.C."/>
            <person name="Tnah L.H."/>
            <person name="Lee C.T."/>
            <person name="Nishiyama T."/>
            <person name="Sese J."/>
            <person name="O'Brien M.J."/>
            <person name="Copetti D."/>
            <person name="Mohd Noor M.I."/>
            <person name="Ong R.C."/>
            <person name="Putra M."/>
            <person name="Sireger I.Z."/>
            <person name="Indrioko S."/>
            <person name="Kosugi Y."/>
            <person name="Izuno A."/>
            <person name="Isagi Y."/>
            <person name="Lee S.L."/>
            <person name="Shimizu K.K."/>
        </authorList>
    </citation>
    <scope>NUCLEOTIDE SEQUENCE [LARGE SCALE GENOMIC DNA]</scope>
    <source>
        <strain evidence="8">214</strain>
    </source>
</reference>
<dbReference type="PANTHER" id="PTHR31645">
    <property type="entry name" value="OLIGOPEPTIDE TRANSPORTER YGL114W-RELATED"/>
    <property type="match status" value="1"/>
</dbReference>
<comment type="subcellular location">
    <subcellularLocation>
        <location evidence="1">Membrane</location>
        <topology evidence="1">Multi-pass membrane protein</topology>
    </subcellularLocation>
</comment>
<keyword evidence="9" id="KW-1185">Reference proteome</keyword>
<keyword evidence="5 7" id="KW-1133">Transmembrane helix</keyword>
<evidence type="ECO:0000256" key="5">
    <source>
        <dbReference type="ARBA" id="ARBA00022989"/>
    </source>
</evidence>
<organism evidence="8 9">
    <name type="scientific">Rubroshorea leprosula</name>
    <dbReference type="NCBI Taxonomy" id="152421"/>
    <lineage>
        <taxon>Eukaryota</taxon>
        <taxon>Viridiplantae</taxon>
        <taxon>Streptophyta</taxon>
        <taxon>Embryophyta</taxon>
        <taxon>Tracheophyta</taxon>
        <taxon>Spermatophyta</taxon>
        <taxon>Magnoliopsida</taxon>
        <taxon>eudicotyledons</taxon>
        <taxon>Gunneridae</taxon>
        <taxon>Pentapetalae</taxon>
        <taxon>rosids</taxon>
        <taxon>malvids</taxon>
        <taxon>Malvales</taxon>
        <taxon>Dipterocarpaceae</taxon>
        <taxon>Rubroshorea</taxon>
    </lineage>
</organism>
<protein>
    <submittedName>
        <fullName evidence="8">Uncharacterized protein</fullName>
    </submittedName>
</protein>
<sequence length="331" mass="36866">MQLPMRHGRRFRMRCPLRGPSSPRRYRRGQIRSLSGPYLVVALVLGVLFSFIVMKLNLTTGLIPSLNISAGFLGFFLLKTKQVIALGKFFSFSFLWSFFQWFFTAADGCGFANFPHLISKPIETTTYVGVGMICPHLSNISLPLGAIFSWGIMWPLIEAGKGDWYTTDHSSLHSLQGYRVFIAIAMIIGDGLYNFVKVLTHTLFALHRQLKNNDSLPVNGSSPAKTPSLARTKFLHGLLWLVHMVPCIQSQEFQDPEGLIEEPEDTRSDALATMFIITPHAANPGKKPTIIFTYPCPNCEYGLLPICGCQGPICQPAPISITCIPSRKLED</sequence>
<gene>
    <name evidence="8" type="ORF">SLEP1_g13007</name>
</gene>
<evidence type="ECO:0000256" key="4">
    <source>
        <dbReference type="ARBA" id="ARBA00022692"/>
    </source>
</evidence>
<dbReference type="GO" id="GO:0035673">
    <property type="term" value="F:oligopeptide transmembrane transporter activity"/>
    <property type="evidence" value="ECO:0007669"/>
    <property type="project" value="InterPro"/>
</dbReference>
<feature type="transmembrane region" description="Helical" evidence="7">
    <location>
        <begin position="34"/>
        <end position="54"/>
    </location>
</feature>
<keyword evidence="4 7" id="KW-0812">Transmembrane</keyword>
<evidence type="ECO:0000256" key="2">
    <source>
        <dbReference type="ARBA" id="ARBA00010276"/>
    </source>
</evidence>
<name>A0AAV5IED0_9ROSI</name>
<evidence type="ECO:0000256" key="3">
    <source>
        <dbReference type="ARBA" id="ARBA00022448"/>
    </source>
</evidence>
<comment type="similarity">
    <text evidence="2">Belongs to the YSL (TC 2.A.67.2) family.</text>
</comment>
<accession>A0AAV5IED0</accession>
<keyword evidence="6 7" id="KW-0472">Membrane</keyword>
<feature type="transmembrane region" description="Helical" evidence="7">
    <location>
        <begin position="178"/>
        <end position="196"/>
    </location>
</feature>
<dbReference type="InterPro" id="IPR045035">
    <property type="entry name" value="YSL-like"/>
</dbReference>
<dbReference type="InterPro" id="IPR004813">
    <property type="entry name" value="OPT"/>
</dbReference>
<evidence type="ECO:0000256" key="6">
    <source>
        <dbReference type="ARBA" id="ARBA00023136"/>
    </source>
</evidence>
<comment type="caution">
    <text evidence="8">The sequence shown here is derived from an EMBL/GenBank/DDBJ whole genome shotgun (WGS) entry which is preliminary data.</text>
</comment>
<evidence type="ECO:0000313" key="8">
    <source>
        <dbReference type="EMBL" id="GKV00292.1"/>
    </source>
</evidence>
<evidence type="ECO:0000313" key="9">
    <source>
        <dbReference type="Proteomes" id="UP001054252"/>
    </source>
</evidence>
<keyword evidence="3" id="KW-0813">Transport</keyword>
<feature type="transmembrane region" description="Helical" evidence="7">
    <location>
        <begin position="60"/>
        <end position="78"/>
    </location>
</feature>
<evidence type="ECO:0000256" key="7">
    <source>
        <dbReference type="SAM" id="Phobius"/>
    </source>
</evidence>
<dbReference type="Proteomes" id="UP001054252">
    <property type="component" value="Unassembled WGS sequence"/>
</dbReference>
<evidence type="ECO:0000256" key="1">
    <source>
        <dbReference type="ARBA" id="ARBA00004141"/>
    </source>
</evidence>
<feature type="transmembrane region" description="Helical" evidence="7">
    <location>
        <begin position="85"/>
        <end position="103"/>
    </location>
</feature>
<dbReference type="AlphaFoldDB" id="A0AAV5IED0"/>
<dbReference type="GO" id="GO:0016020">
    <property type="term" value="C:membrane"/>
    <property type="evidence" value="ECO:0007669"/>
    <property type="project" value="UniProtKB-SubCell"/>
</dbReference>
<proteinExistence type="inferred from homology"/>
<dbReference type="PANTHER" id="PTHR31645:SF22">
    <property type="entry name" value="METAL-NICOTIANAMINE TRANSPORTER YSL7-RELATED"/>
    <property type="match status" value="1"/>
</dbReference>
<dbReference type="Pfam" id="PF03169">
    <property type="entry name" value="OPT"/>
    <property type="match status" value="1"/>
</dbReference>
<dbReference type="EMBL" id="BPVZ01000015">
    <property type="protein sequence ID" value="GKV00292.1"/>
    <property type="molecule type" value="Genomic_DNA"/>
</dbReference>